<dbReference type="GO" id="GO:0005886">
    <property type="term" value="C:plasma membrane"/>
    <property type="evidence" value="ECO:0007669"/>
    <property type="project" value="TreeGrafter"/>
</dbReference>
<dbReference type="GO" id="GO:0009927">
    <property type="term" value="F:histidine phosphotransfer kinase activity"/>
    <property type="evidence" value="ECO:0007669"/>
    <property type="project" value="TreeGrafter"/>
</dbReference>
<evidence type="ECO:0000256" key="5">
    <source>
        <dbReference type="ARBA" id="ARBA00022777"/>
    </source>
</evidence>
<proteinExistence type="predicted"/>
<organism evidence="9 10">
    <name type="scientific">Kouleothrix aurantiaca</name>
    <dbReference type="NCBI Taxonomy" id="186479"/>
    <lineage>
        <taxon>Bacteria</taxon>
        <taxon>Bacillati</taxon>
        <taxon>Chloroflexota</taxon>
        <taxon>Chloroflexia</taxon>
        <taxon>Chloroflexales</taxon>
        <taxon>Roseiflexineae</taxon>
        <taxon>Roseiflexaceae</taxon>
        <taxon>Kouleothrix</taxon>
    </lineage>
</organism>
<comment type="catalytic activity">
    <reaction evidence="1">
        <text>ATP + protein L-histidine = ADP + protein N-phospho-L-histidine.</text>
        <dbReference type="EC" id="2.7.13.3"/>
    </reaction>
</comment>
<dbReference type="FunFam" id="3.30.565.10:FF:000006">
    <property type="entry name" value="Sensor histidine kinase WalK"/>
    <property type="match status" value="1"/>
</dbReference>
<evidence type="ECO:0000256" key="4">
    <source>
        <dbReference type="ARBA" id="ARBA00022679"/>
    </source>
</evidence>
<dbReference type="Gene3D" id="1.10.287.130">
    <property type="match status" value="1"/>
</dbReference>
<dbReference type="PANTHER" id="PTHR43047">
    <property type="entry name" value="TWO-COMPONENT HISTIDINE PROTEIN KINASE"/>
    <property type="match status" value="1"/>
</dbReference>
<dbReference type="Pfam" id="PF01590">
    <property type="entry name" value="GAF"/>
    <property type="match status" value="1"/>
</dbReference>
<dbReference type="SMART" id="SM00065">
    <property type="entry name" value="GAF"/>
    <property type="match status" value="1"/>
</dbReference>
<dbReference type="InterPro" id="IPR004358">
    <property type="entry name" value="Sig_transdc_His_kin-like_C"/>
</dbReference>
<keyword evidence="10" id="KW-1185">Reference proteome</keyword>
<dbReference type="PRINTS" id="PR00344">
    <property type="entry name" value="BCTRLSENSOR"/>
</dbReference>
<dbReference type="SUPFAM" id="SSF55874">
    <property type="entry name" value="ATPase domain of HSP90 chaperone/DNA topoisomerase II/histidine kinase"/>
    <property type="match status" value="1"/>
</dbReference>
<dbReference type="SUPFAM" id="SSF55785">
    <property type="entry name" value="PYP-like sensor domain (PAS domain)"/>
    <property type="match status" value="1"/>
</dbReference>
<dbReference type="AlphaFoldDB" id="A0A0P9F6N9"/>
<dbReference type="EMBL" id="LJCR01000630">
    <property type="protein sequence ID" value="KPV52192.1"/>
    <property type="molecule type" value="Genomic_DNA"/>
</dbReference>
<dbReference type="InterPro" id="IPR029016">
    <property type="entry name" value="GAF-like_dom_sf"/>
</dbReference>
<dbReference type="PROSITE" id="PS50109">
    <property type="entry name" value="HIS_KIN"/>
    <property type="match status" value="1"/>
</dbReference>
<dbReference type="SMART" id="SM00091">
    <property type="entry name" value="PAS"/>
    <property type="match status" value="1"/>
</dbReference>
<evidence type="ECO:0000259" key="7">
    <source>
        <dbReference type="PROSITE" id="PS50109"/>
    </source>
</evidence>
<dbReference type="Gene3D" id="3.30.450.20">
    <property type="entry name" value="PAS domain"/>
    <property type="match status" value="1"/>
</dbReference>
<feature type="domain" description="Histidine kinase" evidence="7">
    <location>
        <begin position="272"/>
        <end position="506"/>
    </location>
</feature>
<dbReference type="Pfam" id="PF08448">
    <property type="entry name" value="PAS_4"/>
    <property type="match status" value="1"/>
</dbReference>
<name>A0A0P9F6N9_9CHLR</name>
<evidence type="ECO:0000256" key="3">
    <source>
        <dbReference type="ARBA" id="ARBA00022553"/>
    </source>
</evidence>
<evidence type="ECO:0000256" key="1">
    <source>
        <dbReference type="ARBA" id="ARBA00000085"/>
    </source>
</evidence>
<dbReference type="Pfam" id="PF00512">
    <property type="entry name" value="HisKA"/>
    <property type="match status" value="1"/>
</dbReference>
<evidence type="ECO:0000313" key="10">
    <source>
        <dbReference type="Proteomes" id="UP000050509"/>
    </source>
</evidence>
<dbReference type="InterPro" id="IPR035965">
    <property type="entry name" value="PAS-like_dom_sf"/>
</dbReference>
<dbReference type="InterPro" id="IPR036097">
    <property type="entry name" value="HisK_dim/P_sf"/>
</dbReference>
<dbReference type="SUPFAM" id="SSF55781">
    <property type="entry name" value="GAF domain-like"/>
    <property type="match status" value="1"/>
</dbReference>
<evidence type="ECO:0000256" key="6">
    <source>
        <dbReference type="ARBA" id="ARBA00023012"/>
    </source>
</evidence>
<dbReference type="CDD" id="cd00082">
    <property type="entry name" value="HisKA"/>
    <property type="match status" value="1"/>
</dbReference>
<feature type="domain" description="PAS" evidence="8">
    <location>
        <begin position="139"/>
        <end position="199"/>
    </location>
</feature>
<keyword evidence="3" id="KW-0597">Phosphoprotein</keyword>
<feature type="non-terminal residue" evidence="9">
    <location>
        <position position="1"/>
    </location>
</feature>
<dbReference type="SMART" id="SM00387">
    <property type="entry name" value="HATPase_c"/>
    <property type="match status" value="1"/>
</dbReference>
<evidence type="ECO:0000313" key="9">
    <source>
        <dbReference type="EMBL" id="KPV52192.1"/>
    </source>
</evidence>
<dbReference type="PROSITE" id="PS50112">
    <property type="entry name" value="PAS"/>
    <property type="match status" value="1"/>
</dbReference>
<keyword evidence="5 9" id="KW-0418">Kinase</keyword>
<evidence type="ECO:0000259" key="8">
    <source>
        <dbReference type="PROSITE" id="PS50112"/>
    </source>
</evidence>
<evidence type="ECO:0000256" key="2">
    <source>
        <dbReference type="ARBA" id="ARBA00012438"/>
    </source>
</evidence>
<accession>A0A0P9F6N9</accession>
<dbReference type="InterPro" id="IPR013656">
    <property type="entry name" value="PAS_4"/>
</dbReference>
<sequence length="510" mass="56027">LNTYFNVEAGSLLLTDENTGNLNFVMTIEGGEAKLAGVSVPRGQGVVGAVAKSRQWEIVPDVQTDPRFYRKISEDLGFVTKSILCVPMIAQGNVIGVIELLNKLNGQFTPDEAERLMRMAAFIGVAIENARLFTQVATGRDRLAAILNSTADGILMTDTRGVVLTANPMAAELFGAPEAQLVGRQIDDLLQALHSQAREVNHRSRNDTGVAEGETPVHVSDMELGGAHHRFIRHLSMPVHDVDGVVYGQLTVLRDITQERELEQLRDDWTSMLVHDLRAPLTSIMNGVMMVKRGIGGPVTDAQTELLDIAHQGSTAMLELVNNLLDISKMEQGRLTLDIDQVAPYTMIDHALDRLRVSARSRHVGLEERVALNVPLLNADDDKIVRVLQNLLDNAIKFSSSGSSVTIGAYPYDANHALPADIPVHPLFNDGEWVIFWVQDRGMGIPAAYHERIFEKFGQVRGRKVRGTGLGLTFCKLAIEAHQGRIWLESEEGVGSVFAFALPLNLQDEQ</sequence>
<keyword evidence="6" id="KW-0902">Two-component regulatory system</keyword>
<dbReference type="InterPro" id="IPR003661">
    <property type="entry name" value="HisK_dim/P_dom"/>
</dbReference>
<dbReference type="InterPro" id="IPR036890">
    <property type="entry name" value="HATPase_C_sf"/>
</dbReference>
<comment type="caution">
    <text evidence="9">The sequence shown here is derived from an EMBL/GenBank/DDBJ whole genome shotgun (WGS) entry which is preliminary data.</text>
</comment>
<dbReference type="InterPro" id="IPR000014">
    <property type="entry name" value="PAS"/>
</dbReference>
<dbReference type="Proteomes" id="UP000050509">
    <property type="component" value="Unassembled WGS sequence"/>
</dbReference>
<keyword evidence="4" id="KW-0808">Transferase</keyword>
<dbReference type="Pfam" id="PF02518">
    <property type="entry name" value="HATPase_c"/>
    <property type="match status" value="1"/>
</dbReference>
<reference evidence="9 10" key="1">
    <citation type="submission" date="2015-09" db="EMBL/GenBank/DDBJ databases">
        <title>Draft genome sequence of Kouleothrix aurantiaca JCM 19913.</title>
        <authorList>
            <person name="Hemp J."/>
        </authorList>
    </citation>
    <scope>NUCLEOTIDE SEQUENCE [LARGE SCALE GENOMIC DNA]</scope>
    <source>
        <strain evidence="9 10">COM-B</strain>
    </source>
</reference>
<protein>
    <recommendedName>
        <fullName evidence="2">histidine kinase</fullName>
        <ecNumber evidence="2">2.7.13.3</ecNumber>
    </recommendedName>
</protein>
<gene>
    <name evidence="9" type="ORF">SE17_16955</name>
</gene>
<dbReference type="CDD" id="cd00130">
    <property type="entry name" value="PAS"/>
    <property type="match status" value="1"/>
</dbReference>
<dbReference type="Gene3D" id="3.30.565.10">
    <property type="entry name" value="Histidine kinase-like ATPase, C-terminal domain"/>
    <property type="match status" value="1"/>
</dbReference>
<dbReference type="PANTHER" id="PTHR43047:SF72">
    <property type="entry name" value="OSMOSENSING HISTIDINE PROTEIN KINASE SLN1"/>
    <property type="match status" value="1"/>
</dbReference>
<dbReference type="Gene3D" id="3.30.450.40">
    <property type="match status" value="1"/>
</dbReference>
<dbReference type="SUPFAM" id="SSF47384">
    <property type="entry name" value="Homodimeric domain of signal transducing histidine kinase"/>
    <property type="match status" value="1"/>
</dbReference>
<dbReference type="GO" id="GO:0000155">
    <property type="term" value="F:phosphorelay sensor kinase activity"/>
    <property type="evidence" value="ECO:0007669"/>
    <property type="project" value="InterPro"/>
</dbReference>
<dbReference type="EC" id="2.7.13.3" evidence="2"/>
<dbReference type="NCBIfam" id="TIGR00229">
    <property type="entry name" value="sensory_box"/>
    <property type="match status" value="1"/>
</dbReference>
<dbReference type="SMART" id="SM00388">
    <property type="entry name" value="HisKA"/>
    <property type="match status" value="1"/>
</dbReference>
<dbReference type="InterPro" id="IPR003594">
    <property type="entry name" value="HATPase_dom"/>
</dbReference>
<dbReference type="InterPro" id="IPR003018">
    <property type="entry name" value="GAF"/>
</dbReference>
<dbReference type="InterPro" id="IPR005467">
    <property type="entry name" value="His_kinase_dom"/>
</dbReference>